<feature type="compositionally biased region" description="Low complexity" evidence="1">
    <location>
        <begin position="67"/>
        <end position="89"/>
    </location>
</feature>
<dbReference type="AlphaFoldDB" id="A0AAN8I3T9"/>
<comment type="caution">
    <text evidence="3">The sequence shown here is derived from an EMBL/GenBank/DDBJ whole genome shotgun (WGS) entry which is preliminary data.</text>
</comment>
<evidence type="ECO:0000256" key="2">
    <source>
        <dbReference type="SAM" id="Phobius"/>
    </source>
</evidence>
<organism evidence="3 4">
    <name type="scientific">Knufia fluminis</name>
    <dbReference type="NCBI Taxonomy" id="191047"/>
    <lineage>
        <taxon>Eukaryota</taxon>
        <taxon>Fungi</taxon>
        <taxon>Dikarya</taxon>
        <taxon>Ascomycota</taxon>
        <taxon>Pezizomycotina</taxon>
        <taxon>Eurotiomycetes</taxon>
        <taxon>Chaetothyriomycetidae</taxon>
        <taxon>Chaetothyriales</taxon>
        <taxon>Trichomeriaceae</taxon>
        <taxon>Knufia</taxon>
    </lineage>
</organism>
<evidence type="ECO:0000313" key="3">
    <source>
        <dbReference type="EMBL" id="KAK5948741.1"/>
    </source>
</evidence>
<keyword evidence="2" id="KW-0472">Membrane</keyword>
<feature type="region of interest" description="Disordered" evidence="1">
    <location>
        <begin position="257"/>
        <end position="286"/>
    </location>
</feature>
<evidence type="ECO:0000313" key="4">
    <source>
        <dbReference type="Proteomes" id="UP001316803"/>
    </source>
</evidence>
<dbReference type="Proteomes" id="UP001316803">
    <property type="component" value="Unassembled WGS sequence"/>
</dbReference>
<feature type="compositionally biased region" description="Low complexity" evidence="1">
    <location>
        <begin position="110"/>
        <end position="145"/>
    </location>
</feature>
<keyword evidence="2" id="KW-0812">Transmembrane</keyword>
<gene>
    <name evidence="3" type="ORF">OHC33_010164</name>
</gene>
<protein>
    <submittedName>
        <fullName evidence="3">Uncharacterized protein</fullName>
    </submittedName>
</protein>
<keyword evidence="2" id="KW-1133">Transmembrane helix</keyword>
<sequence length="349" mass="36614">MPSAAVPNVIDPVTVVTVTTTIDICASNSATSSQTTSNTTDPSPASLYNAGSSLALPSPPQETTWTSPMPASVVSASSELSPSADSNPSFTTPTIPNADPPTPMSTPQATSNSPLSTTPPTSIATPQNPVSTATPAPASTLSTPKPQQPSEPESMPPSTPAFTATAYTPTMYTSQPTQPVTQPEPAPTSIDWSLTHEPETVSPSSSCYWTDHVCNGTTRLTFTPPTVTITAIATATATAPPSTTYETTFQKRTVSPTVDGVSAQHISSSPTPSLIDKPPQDPDLPRESAVQISNEGFGQAKGGKVMSHFIIPILIFVVIFTFLIERRIRGVVGGVTQNMRVERRRARRL</sequence>
<feature type="transmembrane region" description="Helical" evidence="2">
    <location>
        <begin position="305"/>
        <end position="324"/>
    </location>
</feature>
<accession>A0AAN8I3T9</accession>
<dbReference type="PRINTS" id="PR01217">
    <property type="entry name" value="PRICHEXTENSN"/>
</dbReference>
<dbReference type="EMBL" id="JAKLMC020000043">
    <property type="protein sequence ID" value="KAK5948741.1"/>
    <property type="molecule type" value="Genomic_DNA"/>
</dbReference>
<feature type="region of interest" description="Disordered" evidence="1">
    <location>
        <begin position="29"/>
        <end position="164"/>
    </location>
</feature>
<feature type="compositionally biased region" description="Pro residues" evidence="1">
    <location>
        <begin position="146"/>
        <end position="159"/>
    </location>
</feature>
<feature type="compositionally biased region" description="Low complexity" evidence="1">
    <location>
        <begin position="29"/>
        <end position="40"/>
    </location>
</feature>
<proteinExistence type="predicted"/>
<evidence type="ECO:0000256" key="1">
    <source>
        <dbReference type="SAM" id="MobiDB-lite"/>
    </source>
</evidence>
<keyword evidence="4" id="KW-1185">Reference proteome</keyword>
<reference evidence="3 4" key="1">
    <citation type="submission" date="2022-12" db="EMBL/GenBank/DDBJ databases">
        <title>Genomic features and morphological characterization of a novel Knufia sp. strain isolated from spacecraft assembly facility.</title>
        <authorList>
            <person name="Teixeira M."/>
            <person name="Chander A.M."/>
            <person name="Stajich J.E."/>
            <person name="Venkateswaran K."/>
        </authorList>
    </citation>
    <scope>NUCLEOTIDE SEQUENCE [LARGE SCALE GENOMIC DNA]</scope>
    <source>
        <strain evidence="3 4">FJI-L2-BK-P2</strain>
    </source>
</reference>
<name>A0AAN8I3T9_9EURO</name>